<dbReference type="PANTHER" id="PTHR35688:SF2">
    <property type="entry name" value="NAD(P)-LINKED OXIDOREDUCTASE SUPERFAMILY PROTEIN"/>
    <property type="match status" value="1"/>
</dbReference>
<feature type="chain" id="PRO_5020027872" description="YdbS-like PH domain-containing protein" evidence="2">
    <location>
        <begin position="16"/>
        <end position="229"/>
    </location>
</feature>
<feature type="compositionally biased region" description="Basic and acidic residues" evidence="1">
    <location>
        <begin position="74"/>
        <end position="87"/>
    </location>
</feature>
<reference evidence="4 5" key="1">
    <citation type="submission" date="2019-01" db="EMBL/GenBank/DDBJ databases">
        <title>Nuclear Genome Assembly of the Microalgal Biofuel strain Nannochloropsis salina CCMP1776.</title>
        <authorList>
            <person name="Hovde B."/>
        </authorList>
    </citation>
    <scope>NUCLEOTIDE SEQUENCE [LARGE SCALE GENOMIC DNA]</scope>
    <source>
        <strain evidence="4 5">CCMP1776</strain>
    </source>
</reference>
<evidence type="ECO:0000313" key="5">
    <source>
        <dbReference type="Proteomes" id="UP000355283"/>
    </source>
</evidence>
<dbReference type="InterPro" id="IPR005182">
    <property type="entry name" value="YdbS-like_PH"/>
</dbReference>
<feature type="signal peptide" evidence="2">
    <location>
        <begin position="1"/>
        <end position="15"/>
    </location>
</feature>
<comment type="caution">
    <text evidence="4">The sequence shown here is derived from an EMBL/GenBank/DDBJ whole genome shotgun (WGS) entry which is preliminary data.</text>
</comment>
<sequence length="229" mass="25420">MRLLHFLSFVSLSSAFLLPSLPSSSSPLSKRGRALASSASEELSRKEKSKEQVRSLLKGLGELDDEDGPSESGSSKRKEKREGVDAARRALADKDKMKLEPESVFFEGAPHWSEVVVPAISILTVIGIIPFASSVARQIWVKYKITSRRISVTSGVGGKDLTEVIYADIERINYVFRAFGTTGDMVLFLRDGAKLEIRSLPNFRDVYNYIRSQLDDDAREQTPALPEPK</sequence>
<dbReference type="Pfam" id="PF03703">
    <property type="entry name" value="bPH_2"/>
    <property type="match status" value="1"/>
</dbReference>
<evidence type="ECO:0000256" key="2">
    <source>
        <dbReference type="SAM" id="SignalP"/>
    </source>
</evidence>
<feature type="compositionally biased region" description="Low complexity" evidence="1">
    <location>
        <begin position="22"/>
        <end position="41"/>
    </location>
</feature>
<gene>
    <name evidence="4" type="ORF">NSK_008802</name>
</gene>
<dbReference type="OrthoDB" id="3001at2759"/>
<protein>
    <recommendedName>
        <fullName evidence="3">YdbS-like PH domain-containing protein</fullName>
    </recommendedName>
</protein>
<keyword evidence="2" id="KW-0732">Signal</keyword>
<accession>A0A4D9CT01</accession>
<feature type="compositionally biased region" description="Basic and acidic residues" evidence="1">
    <location>
        <begin position="42"/>
        <end position="53"/>
    </location>
</feature>
<feature type="region of interest" description="Disordered" evidence="1">
    <location>
        <begin position="22"/>
        <end position="87"/>
    </location>
</feature>
<evidence type="ECO:0000259" key="3">
    <source>
        <dbReference type="Pfam" id="PF03703"/>
    </source>
</evidence>
<keyword evidence="5" id="KW-1185">Reference proteome</keyword>
<dbReference type="Proteomes" id="UP000355283">
    <property type="component" value="Unassembled WGS sequence"/>
</dbReference>
<organism evidence="4 5">
    <name type="scientific">Nannochloropsis salina CCMP1776</name>
    <dbReference type="NCBI Taxonomy" id="1027361"/>
    <lineage>
        <taxon>Eukaryota</taxon>
        <taxon>Sar</taxon>
        <taxon>Stramenopiles</taxon>
        <taxon>Ochrophyta</taxon>
        <taxon>Eustigmatophyceae</taxon>
        <taxon>Eustigmatales</taxon>
        <taxon>Monodopsidaceae</taxon>
        <taxon>Microchloropsis</taxon>
        <taxon>Microchloropsis salina</taxon>
    </lineage>
</organism>
<evidence type="ECO:0000313" key="4">
    <source>
        <dbReference type="EMBL" id="TFJ79868.1"/>
    </source>
</evidence>
<dbReference type="PANTHER" id="PTHR35688">
    <property type="entry name" value="NAD(P)-LINKED OXIDOREDUCTASE SUPERFAMILY PROTEIN"/>
    <property type="match status" value="1"/>
</dbReference>
<dbReference type="EMBL" id="SDOX01000192">
    <property type="protein sequence ID" value="TFJ79868.1"/>
    <property type="molecule type" value="Genomic_DNA"/>
</dbReference>
<name>A0A4D9CT01_9STRA</name>
<evidence type="ECO:0000256" key="1">
    <source>
        <dbReference type="SAM" id="MobiDB-lite"/>
    </source>
</evidence>
<proteinExistence type="predicted"/>
<feature type="domain" description="YdbS-like PH" evidence="3">
    <location>
        <begin position="140"/>
        <end position="210"/>
    </location>
</feature>
<dbReference type="AlphaFoldDB" id="A0A4D9CT01"/>